<sequence length="152" mass="17326">MNLILKYEVGNYNVIDSNQCTQTLEANSFMKRSINGDPIIVSNNNKYTSSICGFGSAPEIRMNEIMILECALGMNQNIKPSEEIKIDRNIVPGSLFLITADNKRVYLKSIDEAESYDGLKLNYRIMLKVKVIKLTSEFKYGKSTWKLELEEI</sequence>
<name>A0A5C0UEB4_9PROT</name>
<keyword evidence="2" id="KW-1185">Reference proteome</keyword>
<evidence type="ECO:0000313" key="2">
    <source>
        <dbReference type="Proteomes" id="UP000325155"/>
    </source>
</evidence>
<proteinExistence type="predicted"/>
<dbReference type="RefSeq" id="WP_148980894.1">
    <property type="nucleotide sequence ID" value="NZ_CP043315.1"/>
</dbReference>
<dbReference type="KEGG" id="cip:FZC35_01505"/>
<evidence type="ECO:0000313" key="1">
    <source>
        <dbReference type="EMBL" id="QEK38047.1"/>
    </source>
</evidence>
<organism evidence="1 2">
    <name type="scientific">Candidatus Cytomitobacter indipagum</name>
    <dbReference type="NCBI Taxonomy" id="2601575"/>
    <lineage>
        <taxon>Bacteria</taxon>
        <taxon>Pseudomonadati</taxon>
        <taxon>Pseudomonadota</taxon>
        <taxon>Alphaproteobacteria</taxon>
        <taxon>Holosporales</taxon>
        <taxon>Holosporaceae</taxon>
        <taxon>Candidatus Cytomitobacter</taxon>
    </lineage>
</organism>
<dbReference type="EMBL" id="CP043315">
    <property type="protein sequence ID" value="QEK38047.1"/>
    <property type="molecule type" value="Genomic_DNA"/>
</dbReference>
<gene>
    <name evidence="1" type="ORF">FZC35_01505</name>
</gene>
<dbReference type="Proteomes" id="UP000325155">
    <property type="component" value="Chromosome"/>
</dbReference>
<reference evidence="1 2" key="1">
    <citation type="submission" date="2019-08" db="EMBL/GenBank/DDBJ databases">
        <title>Highly reduced genomes of protist endosymbionts show evolutionary convergence.</title>
        <authorList>
            <person name="George E."/>
            <person name="Husnik F."/>
            <person name="Tashyreva D."/>
            <person name="Prokopchuk G."/>
            <person name="Horak A."/>
            <person name="Kwong W.K."/>
            <person name="Lukes J."/>
            <person name="Keeling P.J."/>
        </authorList>
    </citation>
    <scope>NUCLEOTIDE SEQUENCE [LARGE SCALE GENOMIC DNA]</scope>
    <source>
        <strain evidence="1">1605</strain>
    </source>
</reference>
<dbReference type="OrthoDB" id="9886997at2"/>
<accession>A0A5C0UEB4</accession>
<dbReference type="AlphaFoldDB" id="A0A5C0UEB4"/>
<protein>
    <submittedName>
        <fullName evidence="1">Uncharacterized protein</fullName>
    </submittedName>
</protein>